<keyword evidence="3" id="KW-0808">Transferase</keyword>
<protein>
    <submittedName>
        <fullName evidence="3">Serine/threonine-protein kinase RsbW</fullName>
        <ecNumber evidence="3">2.7.11.1</ecNumber>
    </submittedName>
</protein>
<keyword evidence="3" id="KW-0418">Kinase</keyword>
<organism evidence="3 4">
    <name type="scientific">Parabacteroides faecis</name>
    <dbReference type="NCBI Taxonomy" id="1217282"/>
    <lineage>
        <taxon>Bacteria</taxon>
        <taxon>Pseudomonadati</taxon>
        <taxon>Bacteroidota</taxon>
        <taxon>Bacteroidia</taxon>
        <taxon>Bacteroidales</taxon>
        <taxon>Tannerellaceae</taxon>
        <taxon>Parabacteroides</taxon>
    </lineage>
</organism>
<comment type="caution">
    <text evidence="3">The sequence shown here is derived from an EMBL/GenBank/DDBJ whole genome shotgun (WGS) entry which is preliminary data.</text>
</comment>
<accession>A0ABR6KFY3</accession>
<evidence type="ECO:0000313" key="3">
    <source>
        <dbReference type="EMBL" id="MBB4620420.1"/>
    </source>
</evidence>
<proteinExistence type="predicted"/>
<feature type="domain" description="Histidine kinase/HSP90-like ATPase" evidence="2">
    <location>
        <begin position="11"/>
        <end position="135"/>
    </location>
</feature>
<dbReference type="PANTHER" id="PTHR35526">
    <property type="entry name" value="ANTI-SIGMA-F FACTOR RSBW-RELATED"/>
    <property type="match status" value="1"/>
</dbReference>
<evidence type="ECO:0000259" key="2">
    <source>
        <dbReference type="Pfam" id="PF13581"/>
    </source>
</evidence>
<evidence type="ECO:0000313" key="4">
    <source>
        <dbReference type="Proteomes" id="UP000533637"/>
    </source>
</evidence>
<dbReference type="EMBL" id="JACHOC010000001">
    <property type="protein sequence ID" value="MBB4620420.1"/>
    <property type="molecule type" value="Genomic_DNA"/>
</dbReference>
<reference evidence="3 4" key="1">
    <citation type="submission" date="2020-08" db="EMBL/GenBank/DDBJ databases">
        <title>Genomic Encyclopedia of Type Strains, Phase IV (KMG-IV): sequencing the most valuable type-strain genomes for metagenomic binning, comparative biology and taxonomic classification.</title>
        <authorList>
            <person name="Goeker M."/>
        </authorList>
    </citation>
    <scope>NUCLEOTIDE SEQUENCE [LARGE SCALE GENOMIC DNA]</scope>
    <source>
        <strain evidence="3 4">DSM 102983</strain>
    </source>
</reference>
<dbReference type="CDD" id="cd16936">
    <property type="entry name" value="HATPase_RsbW-like"/>
    <property type="match status" value="1"/>
</dbReference>
<dbReference type="Proteomes" id="UP000533637">
    <property type="component" value="Unassembled WGS sequence"/>
</dbReference>
<keyword evidence="1" id="KW-0723">Serine/threonine-protein kinase</keyword>
<dbReference type="InterPro" id="IPR003594">
    <property type="entry name" value="HATPase_dom"/>
</dbReference>
<sequence>MTSSREIRIVNDLEEISRIQEFIEELGNDLNLSSETIMNINLALEEAVVNVIMYAYPEGEHHEILLKVTVSPQQLIFLLTDRGQSFDPTQVPDTDIKLPIEERGIGGLGIFLIRSIMNEVSYLRLKEENRLIMKKDL</sequence>
<dbReference type="Pfam" id="PF13581">
    <property type="entry name" value="HATPase_c_2"/>
    <property type="match status" value="1"/>
</dbReference>
<dbReference type="RefSeq" id="WP_122355442.1">
    <property type="nucleotide sequence ID" value="NZ_BMPB01000006.1"/>
</dbReference>
<dbReference type="GO" id="GO:0004674">
    <property type="term" value="F:protein serine/threonine kinase activity"/>
    <property type="evidence" value="ECO:0007669"/>
    <property type="project" value="UniProtKB-EC"/>
</dbReference>
<gene>
    <name evidence="3" type="ORF">GGQ57_000294</name>
</gene>
<keyword evidence="4" id="KW-1185">Reference proteome</keyword>
<evidence type="ECO:0000256" key="1">
    <source>
        <dbReference type="ARBA" id="ARBA00022527"/>
    </source>
</evidence>
<dbReference type="Gene3D" id="3.30.565.10">
    <property type="entry name" value="Histidine kinase-like ATPase, C-terminal domain"/>
    <property type="match status" value="1"/>
</dbReference>
<name>A0ABR6KFY3_9BACT</name>
<dbReference type="SUPFAM" id="SSF55874">
    <property type="entry name" value="ATPase domain of HSP90 chaperone/DNA topoisomerase II/histidine kinase"/>
    <property type="match status" value="1"/>
</dbReference>
<dbReference type="InterPro" id="IPR036890">
    <property type="entry name" value="HATPase_C_sf"/>
</dbReference>
<dbReference type="EC" id="2.7.11.1" evidence="3"/>
<dbReference type="InterPro" id="IPR050267">
    <property type="entry name" value="Anti-sigma-factor_SerPK"/>
</dbReference>